<dbReference type="PROSITE" id="PS51913">
    <property type="entry name" value="HTH_HARE"/>
    <property type="match status" value="1"/>
</dbReference>
<feature type="region of interest" description="Disordered" evidence="10">
    <location>
        <begin position="210"/>
        <end position="275"/>
    </location>
</feature>
<feature type="compositionally biased region" description="Polar residues" evidence="10">
    <location>
        <begin position="1180"/>
        <end position="1190"/>
    </location>
</feature>
<evidence type="ECO:0000256" key="7">
    <source>
        <dbReference type="ARBA" id="ARBA00023015"/>
    </source>
</evidence>
<feature type="compositionally biased region" description="Basic and acidic residues" evidence="10">
    <location>
        <begin position="567"/>
        <end position="580"/>
    </location>
</feature>
<feature type="compositionally biased region" description="Polar residues" evidence="10">
    <location>
        <begin position="151"/>
        <end position="171"/>
    </location>
</feature>
<feature type="domain" description="DEUBAD" evidence="12">
    <location>
        <begin position="282"/>
        <end position="391"/>
    </location>
</feature>
<feature type="region of interest" description="Disordered" evidence="10">
    <location>
        <begin position="742"/>
        <end position="828"/>
    </location>
</feature>
<feature type="compositionally biased region" description="Acidic residues" evidence="10">
    <location>
        <begin position="968"/>
        <end position="980"/>
    </location>
</feature>
<dbReference type="RefSeq" id="XP_072852702.1">
    <property type="nucleotide sequence ID" value="XM_072996601.1"/>
</dbReference>
<feature type="domain" description="HTH HARE-type" evidence="11">
    <location>
        <begin position="12"/>
        <end position="86"/>
    </location>
</feature>
<evidence type="ECO:0000256" key="5">
    <source>
        <dbReference type="ARBA" id="ARBA00022771"/>
    </source>
</evidence>
<evidence type="ECO:0000256" key="8">
    <source>
        <dbReference type="ARBA" id="ARBA00023163"/>
    </source>
</evidence>
<evidence type="ECO:0000256" key="1">
    <source>
        <dbReference type="ARBA" id="ARBA00004123"/>
    </source>
</evidence>
<feature type="compositionally biased region" description="Basic and acidic residues" evidence="10">
    <location>
        <begin position="805"/>
        <end position="818"/>
    </location>
</feature>
<organism evidence="13 14">
    <name type="scientific">Pogona vitticeps</name>
    <name type="common">central bearded dragon</name>
    <dbReference type="NCBI Taxonomy" id="103695"/>
    <lineage>
        <taxon>Eukaryota</taxon>
        <taxon>Metazoa</taxon>
        <taxon>Chordata</taxon>
        <taxon>Craniata</taxon>
        <taxon>Vertebrata</taxon>
        <taxon>Euteleostomi</taxon>
        <taxon>Lepidosauria</taxon>
        <taxon>Squamata</taxon>
        <taxon>Bifurcata</taxon>
        <taxon>Unidentata</taxon>
        <taxon>Episquamata</taxon>
        <taxon>Toxicofera</taxon>
        <taxon>Iguania</taxon>
        <taxon>Acrodonta</taxon>
        <taxon>Agamidae</taxon>
        <taxon>Amphibolurinae</taxon>
        <taxon>Pogona</taxon>
    </lineage>
</organism>
<keyword evidence="9" id="KW-0539">Nucleus</keyword>
<feature type="compositionally biased region" description="Basic residues" evidence="10">
    <location>
        <begin position="434"/>
        <end position="449"/>
    </location>
</feature>
<feature type="compositionally biased region" description="Polar residues" evidence="10">
    <location>
        <begin position="875"/>
        <end position="887"/>
    </location>
</feature>
<evidence type="ECO:0000256" key="3">
    <source>
        <dbReference type="ARBA" id="ARBA00022491"/>
    </source>
</evidence>
<dbReference type="InterPro" id="IPR028020">
    <property type="entry name" value="ASX_DEUBAD_dom"/>
</dbReference>
<dbReference type="Pfam" id="PF13919">
    <property type="entry name" value="ASXH"/>
    <property type="match status" value="1"/>
</dbReference>
<dbReference type="PANTHER" id="PTHR13578">
    <property type="entry name" value="ADDITIONAL SEX COMBS LIKE PROTEIN ASXL"/>
    <property type="match status" value="1"/>
</dbReference>
<dbReference type="Pfam" id="PF05066">
    <property type="entry name" value="HARE-HTH"/>
    <property type="match status" value="1"/>
</dbReference>
<evidence type="ECO:0000256" key="2">
    <source>
        <dbReference type="ARBA" id="ARBA00006391"/>
    </source>
</evidence>
<feature type="region of interest" description="Disordered" evidence="10">
    <location>
        <begin position="1088"/>
        <end position="1133"/>
    </location>
</feature>
<dbReference type="InterPro" id="IPR026905">
    <property type="entry name" value="ASX-like_PHD"/>
</dbReference>
<keyword evidence="3" id="KW-0678">Repressor</keyword>
<feature type="compositionally biased region" description="Low complexity" evidence="10">
    <location>
        <begin position="1092"/>
        <end position="1102"/>
    </location>
</feature>
<comment type="similarity">
    <text evidence="2">Belongs to the Asx family.</text>
</comment>
<evidence type="ECO:0000256" key="9">
    <source>
        <dbReference type="ARBA" id="ARBA00023242"/>
    </source>
</evidence>
<evidence type="ECO:0000256" key="10">
    <source>
        <dbReference type="SAM" id="MobiDB-lite"/>
    </source>
</evidence>
<feature type="compositionally biased region" description="Basic and acidic residues" evidence="10">
    <location>
        <begin position="548"/>
        <end position="559"/>
    </location>
</feature>
<sequence length="1508" mass="160340">MKEMKQRRKKERTWAEAARLVLENYSDGPMTPKQILQVIETEGLKEMSGTSPLACLNAMLHSNSRSCDGLFHKLPGRISLFTLKKDAVPWSRNLSAPEGEDLDDTVDAESSGSNEAASTVSGDNDGEYLFAQILHFLFLQRMLTRRLSSPVSLDETSSNASCSTEPQSKSGSAVRESNRAVSQASKQKKKAGVMLPRVVLTPLKVNGAHMETSSGFPGRQAGGEGGGSSSSSSSSALCGSSLRSRTEMARDPPQLFRGLRKTSGAAGQMKRNRGDDIDFETPGSILVNTNLRALINLRTFNALPLPFQQQLLLLLPEVDRQTGADGLLRLSGSALNNEFFALAAQSWRERLADGEFTHEMQVRIRQEMEKEKKTEQWKERFFEDYYGQKLGLTREEPVEQNSAPRDTEKESTSVSQEEPARVSHGPITRQRDGHFRKRSLRSRTRRSLYKLREAEQAEAATEVPPPVEPESAELRDPQPEAGFCKGSQASSPKREISSEATRVPSKAEEAVAVAVAERIPSLPQELQDQESKEQKRKSFEQAASPSFPEKKPRLEDRQSFRNTIESVHPEKPQPTKEEPKVPPIRIQLSRIKPPWVVKGQPAYQICPRIIPNPEPSGQDGHGAPAPADFKACALQGGRQREAVAPAAAIGGGGGPGGGGGRSTDKGGGSGGRGGGGGGRVRPRGPRPKYWRTKRTRGKRVPHLQRAQLLPPSCLAEKTSWELVEISSPRAVEGDLVLRPAADLASSGSEGASQPAEALEGGSVVSPGAKLPLGFVAPETPVSGAGHLLGDVSSEPSPAVPSQESDSDRERNGLLRDGGDVESLEDDKPVVVNGISFVDETAASPSYPGALALENGKNPSVDGSGSGEQGPGSVLQDLTQSSHASPRQLQAPCHGRAPLSRLQGNDLEKPLGGLNASHGRCTLESSLPSWEKLLKTGGMAAGQQAGTGPVPFSDEETRSVGSETTETASDLEPELTDDSAELNDSKAAAEEAGPCSDRLEESSEMRPGRSPPAEVLPPEEEVSLAHWPPDWRTQPPLPQKACGTSPPGIDLESQERPVVVAPKALSVEASNPLVVQLLKGSLPLRSVLPGTQSSSKAISGSSSLEEPATERSFPVGNESGGGLSQKTLQDEGLGMNGTVRNGYCMPGSFQGSITSQGTVGRLEKEAEGSKKSLKFRPSPSTPDQGASTSQETYKLPEALRGRALPSSACEAEEAASVAAPAGSATGQGQEAKRQATPAPTPFPPGGKPPASPNPQRAGSVCPAQGVQGKKVFGPSGLCSAAQRLHHHKGLEPFPMLSMLSHSKPGPPAAKSTALLAEGRRPVKEEWPPRVTVGGGGGVENRGILAGPVSARRKEARPGPTERVEQLPPPLHSLPLAKDLPFFKLPREPGRGLPQPLEPSSIPSQLNIKQAFYGKLSKLQLNPASLNYASHAPAFSRSLVGTMMPLGPKAGSRGVSLSAQMFADSSNLEEISLKCSCSLKAMIMCKGCGAFCHDDCIGPSKLCVLCLVVR</sequence>
<feature type="region of interest" description="Disordered" evidence="10">
    <location>
        <begin position="392"/>
        <end position="586"/>
    </location>
</feature>
<evidence type="ECO:0000256" key="6">
    <source>
        <dbReference type="ARBA" id="ARBA00022833"/>
    </source>
</evidence>
<name>A0ABM5G4Z0_9SAUR</name>
<feature type="compositionally biased region" description="Basic and acidic residues" evidence="10">
    <location>
        <begin position="1317"/>
        <end position="1326"/>
    </location>
</feature>
<feature type="compositionally biased region" description="Low complexity" evidence="10">
    <location>
        <begin position="1213"/>
        <end position="1223"/>
    </location>
</feature>
<gene>
    <name evidence="14" type="primary">ASXL1</name>
</gene>
<feature type="compositionally biased region" description="Basic and acidic residues" evidence="10">
    <location>
        <begin position="1350"/>
        <end position="1363"/>
    </location>
</feature>
<dbReference type="InterPro" id="IPR007759">
    <property type="entry name" value="Asxl_HARE-HTH"/>
</dbReference>
<feature type="compositionally biased region" description="Polar residues" evidence="10">
    <location>
        <begin position="108"/>
        <end position="121"/>
    </location>
</feature>
<dbReference type="GeneID" id="110086736"/>
<feature type="region of interest" description="Disordered" evidence="10">
    <location>
        <begin position="151"/>
        <end position="193"/>
    </location>
</feature>
<feature type="compositionally biased region" description="Polar residues" evidence="10">
    <location>
        <begin position="793"/>
        <end position="803"/>
    </location>
</feature>
<feature type="region of interest" description="Disordered" evidence="10">
    <location>
        <begin position="933"/>
        <end position="1053"/>
    </location>
</feature>
<evidence type="ECO:0000313" key="13">
    <source>
        <dbReference type="Proteomes" id="UP001652642"/>
    </source>
</evidence>
<keyword evidence="4" id="KW-0479">Metal-binding</keyword>
<feature type="compositionally biased region" description="Pro residues" evidence="10">
    <location>
        <begin position="1237"/>
        <end position="1251"/>
    </location>
</feature>
<evidence type="ECO:0000256" key="4">
    <source>
        <dbReference type="ARBA" id="ARBA00022723"/>
    </source>
</evidence>
<feature type="compositionally biased region" description="Acidic residues" evidence="10">
    <location>
        <begin position="98"/>
        <end position="107"/>
    </location>
</feature>
<keyword evidence="13" id="KW-1185">Reference proteome</keyword>
<dbReference type="PROSITE" id="PS51916">
    <property type="entry name" value="DEUBAD"/>
    <property type="match status" value="1"/>
</dbReference>
<evidence type="ECO:0000259" key="12">
    <source>
        <dbReference type="PROSITE" id="PS51916"/>
    </source>
</evidence>
<feature type="region of interest" description="Disordered" evidence="10">
    <location>
        <begin position="1213"/>
        <end position="1261"/>
    </location>
</feature>
<feature type="region of interest" description="Disordered" evidence="10">
    <location>
        <begin position="607"/>
        <end position="711"/>
    </location>
</feature>
<feature type="compositionally biased region" description="Basic and acidic residues" evidence="10">
    <location>
        <begin position="529"/>
        <end position="539"/>
    </location>
</feature>
<feature type="compositionally biased region" description="Basic and acidic residues" evidence="10">
    <location>
        <begin position="1160"/>
        <end position="1169"/>
    </location>
</feature>
<keyword evidence="5" id="KW-0863">Zinc-finger</keyword>
<protein>
    <submittedName>
        <fullName evidence="14">Polycomb group protein ASXL1 isoform X1</fullName>
    </submittedName>
</protein>
<feature type="compositionally biased region" description="Basic and acidic residues" evidence="10">
    <location>
        <begin position="996"/>
        <end position="1006"/>
    </location>
</feature>
<feature type="region of interest" description="Disordered" evidence="10">
    <location>
        <begin position="92"/>
        <end position="121"/>
    </location>
</feature>
<dbReference type="Proteomes" id="UP001652642">
    <property type="component" value="Chromosome 4"/>
</dbReference>
<feature type="compositionally biased region" description="Gly residues" evidence="10">
    <location>
        <begin position="649"/>
        <end position="679"/>
    </location>
</feature>
<evidence type="ECO:0000313" key="14">
    <source>
        <dbReference type="RefSeq" id="XP_072852702.1"/>
    </source>
</evidence>
<keyword evidence="7" id="KW-0805">Transcription regulation</keyword>
<proteinExistence type="inferred from homology"/>
<reference evidence="14" key="1">
    <citation type="submission" date="2025-08" db="UniProtKB">
        <authorList>
            <consortium name="RefSeq"/>
        </authorList>
    </citation>
    <scope>IDENTIFICATION</scope>
</reference>
<feature type="region of interest" description="Disordered" evidence="10">
    <location>
        <begin position="844"/>
        <end position="920"/>
    </location>
</feature>
<evidence type="ECO:0000259" key="11">
    <source>
        <dbReference type="PROSITE" id="PS51913"/>
    </source>
</evidence>
<feature type="region of interest" description="Disordered" evidence="10">
    <location>
        <begin position="1317"/>
        <end position="1369"/>
    </location>
</feature>
<accession>A0ABM5G4Z0</accession>
<comment type="subcellular location">
    <subcellularLocation>
        <location evidence="1">Nucleus</location>
    </subcellularLocation>
</comment>
<keyword evidence="8" id="KW-0804">Transcription</keyword>
<feature type="compositionally biased region" description="Basic residues" evidence="10">
    <location>
        <begin position="680"/>
        <end position="702"/>
    </location>
</feature>
<dbReference type="InterPro" id="IPR024811">
    <property type="entry name" value="ASX/ASX-like"/>
</dbReference>
<feature type="compositionally biased region" description="Low complexity" evidence="10">
    <location>
        <begin position="935"/>
        <end position="947"/>
    </location>
</feature>
<dbReference type="PANTHER" id="PTHR13578:SF19">
    <property type="entry name" value="POLYCOMB GROUP PROTEIN ASXL1"/>
    <property type="match status" value="1"/>
</dbReference>
<feature type="compositionally biased region" description="Polar residues" evidence="10">
    <location>
        <begin position="958"/>
        <end position="967"/>
    </location>
</feature>
<dbReference type="Pfam" id="PF13922">
    <property type="entry name" value="PHD_3"/>
    <property type="match status" value="1"/>
</dbReference>
<feature type="compositionally biased region" description="Low complexity" evidence="10">
    <location>
        <begin position="229"/>
        <end position="243"/>
    </location>
</feature>
<dbReference type="InterPro" id="IPR044867">
    <property type="entry name" value="DEUBAD_dom"/>
</dbReference>
<feature type="region of interest" description="Disordered" evidence="10">
    <location>
        <begin position="1151"/>
        <end position="1190"/>
    </location>
</feature>
<keyword evidence="6" id="KW-0862">Zinc</keyword>